<feature type="compositionally biased region" description="Polar residues" evidence="1">
    <location>
        <begin position="1"/>
        <end position="10"/>
    </location>
</feature>
<feature type="region of interest" description="Disordered" evidence="1">
    <location>
        <begin position="239"/>
        <end position="265"/>
    </location>
</feature>
<accession>A0A5B8MU94</accession>
<dbReference type="AlphaFoldDB" id="A0A5B8MU94"/>
<protein>
    <submittedName>
        <fullName evidence="2">Uncharacterized protein</fullName>
    </submittedName>
</protein>
<proteinExistence type="predicted"/>
<evidence type="ECO:0000256" key="1">
    <source>
        <dbReference type="SAM" id="MobiDB-lite"/>
    </source>
</evidence>
<evidence type="ECO:0000313" key="3">
    <source>
        <dbReference type="Proteomes" id="UP000316726"/>
    </source>
</evidence>
<feature type="compositionally biased region" description="Polar residues" evidence="1">
    <location>
        <begin position="96"/>
        <end position="107"/>
    </location>
</feature>
<feature type="compositionally biased region" description="Gly residues" evidence="1">
    <location>
        <begin position="58"/>
        <end position="69"/>
    </location>
</feature>
<organism evidence="2 3">
    <name type="scientific">Chloropicon primus</name>
    <dbReference type="NCBI Taxonomy" id="1764295"/>
    <lineage>
        <taxon>Eukaryota</taxon>
        <taxon>Viridiplantae</taxon>
        <taxon>Chlorophyta</taxon>
        <taxon>Chloropicophyceae</taxon>
        <taxon>Chloropicales</taxon>
        <taxon>Chloropicaceae</taxon>
        <taxon>Chloropicon</taxon>
    </lineage>
</organism>
<feature type="region of interest" description="Disordered" evidence="1">
    <location>
        <begin position="1"/>
        <end position="23"/>
    </location>
</feature>
<reference evidence="2 3" key="1">
    <citation type="submission" date="2018-07" db="EMBL/GenBank/DDBJ databases">
        <title>The complete nuclear genome of the prasinophyte Chloropicon primus (CCMP1205).</title>
        <authorList>
            <person name="Pombert J.-F."/>
            <person name="Otis C."/>
            <person name="Turmel M."/>
            <person name="Lemieux C."/>
        </authorList>
    </citation>
    <scope>NUCLEOTIDE SEQUENCE [LARGE SCALE GENOMIC DNA]</scope>
    <source>
        <strain evidence="2 3">CCMP1205</strain>
    </source>
</reference>
<feature type="region of interest" description="Disordered" evidence="1">
    <location>
        <begin position="96"/>
        <end position="162"/>
    </location>
</feature>
<feature type="region of interest" description="Disordered" evidence="1">
    <location>
        <begin position="44"/>
        <end position="83"/>
    </location>
</feature>
<feature type="compositionally biased region" description="Polar residues" evidence="1">
    <location>
        <begin position="247"/>
        <end position="263"/>
    </location>
</feature>
<dbReference type="EMBL" id="CP031043">
    <property type="protein sequence ID" value="QDZ23235.1"/>
    <property type="molecule type" value="Genomic_DNA"/>
</dbReference>
<evidence type="ECO:0000313" key="2">
    <source>
        <dbReference type="EMBL" id="QDZ23235.1"/>
    </source>
</evidence>
<dbReference type="Proteomes" id="UP000316726">
    <property type="component" value="Chromosome 10"/>
</dbReference>
<keyword evidence="3" id="KW-1185">Reference proteome</keyword>
<name>A0A5B8MU94_9CHLO</name>
<gene>
    <name evidence="2" type="ORF">A3770_10p57530</name>
</gene>
<sequence length="755" mass="84895">MDEDAGTSSPMGLGSGSLHPDDIADWFAENTGKASPAFKSLVKHSRFGGDGESSDLLEGGGGRATGGEAFGSPFSKEQDPALDSSALHFSLTRLSFQPSNTGASTKSPSDEDVVSQKVIAVSRRGKRGQRGRETPSEKVVSNSRERSRQYSQSLRKESARKRKLMMEKAGTRPGAPGSFSLSHTSLPKIPGLAKTEADLDVSFQSKRSVDGGVVASLEDTFTSSVGLGLALESLSEGQPLDREGLGLSQQNSASGTPMQSRRGSMSRKFVANNRITPNTNPMSGVISTQDSGLWSVDSATSTPEGRSLLKLKVATPPQSTLDPWMENEAKRENEALIADFEDEMRYKIRSLAVEYDRLQFRALEGEEAIRTQRATIKLKNKTHQKELIHRQKLLKREAEIKEMIAEREESRFVIIARRMIFKHILQRVAKHHVETYKKVQVKQKEVEEEVIATRLAKKEQVKIKTAVNAAKIKKFKWLERQEEERRRKNKMIDFKRGELAKLKKQSKKMGLVTESQIINTNFLGLIKTVQNASMDKGEDSTEVDKTTDTMMKLHKLYQVTDTTSAGEVISVWNRTVEGLTNLRDEKESREMMLADMRDDKLALHEDLELLHLTGKGIFMERNEEVRHTTLQMKLDNDLKEFETKAKSLYKVKTELRLIYQGILNMLKKMKANAPEQLNVLNENVLSSLKHPINIDQIGSVPQEMDPQDVAVLFKHFEDSLTALNRLNMKGHHMKHVKEQETLEPHPNHNRTHSIY</sequence>